<evidence type="ECO:0000256" key="6">
    <source>
        <dbReference type="ARBA" id="ARBA00015623"/>
    </source>
</evidence>
<comment type="similarity">
    <text evidence="4">Belongs to the CDP-alcohol phosphatidyltransferase class-I family.</text>
</comment>
<keyword evidence="17" id="KW-1208">Phospholipid metabolism</keyword>
<feature type="transmembrane region" description="Helical" evidence="19">
    <location>
        <begin position="212"/>
        <end position="230"/>
    </location>
</feature>
<evidence type="ECO:0000256" key="17">
    <source>
        <dbReference type="ARBA" id="ARBA00023264"/>
    </source>
</evidence>
<dbReference type="PIRSF" id="PIRSF000851">
    <property type="entry name" value="PcS"/>
    <property type="match status" value="1"/>
</dbReference>
<dbReference type="EC" id="2.7.8.24" evidence="5"/>
<feature type="transmembrane region" description="Helical" evidence="19">
    <location>
        <begin position="179"/>
        <end position="200"/>
    </location>
</feature>
<evidence type="ECO:0000256" key="11">
    <source>
        <dbReference type="ARBA" id="ARBA00022692"/>
    </source>
</evidence>
<dbReference type="InterPro" id="IPR026027">
    <property type="entry name" value="PcS"/>
</dbReference>
<feature type="transmembrane region" description="Helical" evidence="19">
    <location>
        <begin position="129"/>
        <end position="148"/>
    </location>
</feature>
<accession>A0ABN4C6W2</accession>
<evidence type="ECO:0000256" key="8">
    <source>
        <dbReference type="ARBA" id="ARBA00022516"/>
    </source>
</evidence>
<keyword evidence="13" id="KW-0443">Lipid metabolism</keyword>
<evidence type="ECO:0000256" key="5">
    <source>
        <dbReference type="ARBA" id="ARBA00013195"/>
    </source>
</evidence>
<evidence type="ECO:0000256" key="3">
    <source>
        <dbReference type="ARBA" id="ARBA00004429"/>
    </source>
</evidence>
<organism evidence="20 21">
    <name type="scientific">Borrelia parkeri SLO</name>
    <dbReference type="NCBI Taxonomy" id="1313294"/>
    <lineage>
        <taxon>Bacteria</taxon>
        <taxon>Pseudomonadati</taxon>
        <taxon>Spirochaetota</taxon>
        <taxon>Spirochaetia</taxon>
        <taxon>Spirochaetales</taxon>
        <taxon>Borreliaceae</taxon>
        <taxon>Borrelia</taxon>
    </lineage>
</organism>
<proteinExistence type="inferred from homology"/>
<name>A0ABN4C6W2_BORPR</name>
<dbReference type="Gene3D" id="1.20.120.1760">
    <property type="match status" value="1"/>
</dbReference>
<dbReference type="Proteomes" id="UP000019331">
    <property type="component" value="Chromosome"/>
</dbReference>
<keyword evidence="16" id="KW-0464">Manganese</keyword>
<keyword evidence="10 20" id="KW-0808">Transferase</keyword>
<keyword evidence="7" id="KW-1003">Cell membrane</keyword>
<evidence type="ECO:0000256" key="10">
    <source>
        <dbReference type="ARBA" id="ARBA00022679"/>
    </source>
</evidence>
<reference evidence="20" key="1">
    <citation type="submission" date="2016-10" db="EMBL/GenBank/DDBJ databases">
        <title>Comparative Genomics of Relapsing Fever Spirochetes.</title>
        <authorList>
            <person name="Schwan T.G."/>
            <person name="Raffel S.J."/>
            <person name="Porcella S.F."/>
            <person name="Martens C.A."/>
            <person name="Bruno D.P."/>
            <person name="Ricklefs S.M."/>
            <person name="Barbian K.B."/>
        </authorList>
    </citation>
    <scope>NUCLEOTIDE SEQUENCE</scope>
    <source>
        <strain evidence="20">SLO</strain>
    </source>
</reference>
<feature type="transmembrane region" description="Helical" evidence="19">
    <location>
        <begin position="77"/>
        <end position="95"/>
    </location>
</feature>
<evidence type="ECO:0000256" key="16">
    <source>
        <dbReference type="ARBA" id="ARBA00023211"/>
    </source>
</evidence>
<evidence type="ECO:0000256" key="13">
    <source>
        <dbReference type="ARBA" id="ARBA00023098"/>
    </source>
</evidence>
<gene>
    <name evidence="20" type="ORF">BPA_0077800</name>
</gene>
<comment type="cofactor">
    <cofactor evidence="2">
        <name>Mn(2+)</name>
        <dbReference type="ChEBI" id="CHEBI:29035"/>
    </cofactor>
</comment>
<dbReference type="NCBIfam" id="NF045885">
    <property type="entry name" value="PhCholSynBorr"/>
    <property type="match status" value="1"/>
</dbReference>
<dbReference type="GO" id="GO:0050520">
    <property type="term" value="F:phosphatidylcholine synthase activity"/>
    <property type="evidence" value="ECO:0007669"/>
    <property type="project" value="UniProtKB-EC"/>
</dbReference>
<keyword evidence="15" id="KW-0594">Phospholipid biosynthesis</keyword>
<protein>
    <recommendedName>
        <fullName evidence="6">Phosphatidylcholine synthase</fullName>
        <ecNumber evidence="5">2.7.8.24</ecNumber>
    </recommendedName>
    <alternativeName>
        <fullName evidence="18">CDP-diglyceride-choline O-phosphatidyltransferase</fullName>
    </alternativeName>
</protein>
<keyword evidence="12 19" id="KW-1133">Transmembrane helix</keyword>
<keyword evidence="14 19" id="KW-0472">Membrane</keyword>
<evidence type="ECO:0000256" key="18">
    <source>
        <dbReference type="ARBA" id="ARBA00033321"/>
    </source>
</evidence>
<evidence type="ECO:0000256" key="19">
    <source>
        <dbReference type="SAM" id="Phobius"/>
    </source>
</evidence>
<dbReference type="RefSeq" id="WP_025407468.1">
    <property type="nucleotide sequence ID" value="NZ_CP005851.2"/>
</dbReference>
<dbReference type="InterPro" id="IPR043130">
    <property type="entry name" value="CDP-OH_PTrfase_TM_dom"/>
</dbReference>
<feature type="transmembrane region" description="Helical" evidence="19">
    <location>
        <begin position="7"/>
        <end position="32"/>
    </location>
</feature>
<feature type="transmembrane region" description="Helical" evidence="19">
    <location>
        <begin position="101"/>
        <end position="117"/>
    </location>
</feature>
<comment type="catalytic activity">
    <reaction evidence="1">
        <text>a CDP-1,2-diacyl-sn-glycerol + choline = a 1,2-diacyl-sn-glycero-3-phosphocholine + CMP + H(+)</text>
        <dbReference type="Rhea" id="RHEA:14597"/>
        <dbReference type="ChEBI" id="CHEBI:15354"/>
        <dbReference type="ChEBI" id="CHEBI:15378"/>
        <dbReference type="ChEBI" id="CHEBI:57643"/>
        <dbReference type="ChEBI" id="CHEBI:58332"/>
        <dbReference type="ChEBI" id="CHEBI:60377"/>
        <dbReference type="EC" id="2.7.8.24"/>
    </reaction>
</comment>
<keyword evidence="21" id="KW-1185">Reference proteome</keyword>
<evidence type="ECO:0000256" key="7">
    <source>
        <dbReference type="ARBA" id="ARBA00022475"/>
    </source>
</evidence>
<comment type="subcellular location">
    <subcellularLocation>
        <location evidence="3">Cell inner membrane</location>
        <topology evidence="3">Multi-pass membrane protein</topology>
    </subcellularLocation>
</comment>
<evidence type="ECO:0000256" key="1">
    <source>
        <dbReference type="ARBA" id="ARBA00000958"/>
    </source>
</evidence>
<keyword evidence="11 19" id="KW-0812">Transmembrane</keyword>
<evidence type="ECO:0000256" key="12">
    <source>
        <dbReference type="ARBA" id="ARBA00022989"/>
    </source>
</evidence>
<sequence>MRKLLNLILAWSVHILTASGLIVSLYSIISIINTDYNLLLKLTILGLLIDGIDGTLARKLKIKEIIPTINGELLDNIVDYINYTFIPTIFFYYGNFISNEYKIITCIGILLASAYQFSRLDAKTSDDYFRGFPSLWNFLIIFNIIFKLDQTTNLSIILSCITFSFAPIKFIYPSKTKEFKYITLPVTVITALSVILITFAKLPDTYLKIGKTLIIFYCLYLILMSIYLTYKTKKNNEVLCISY</sequence>
<evidence type="ECO:0000256" key="15">
    <source>
        <dbReference type="ARBA" id="ARBA00023209"/>
    </source>
</evidence>
<evidence type="ECO:0000256" key="14">
    <source>
        <dbReference type="ARBA" id="ARBA00023136"/>
    </source>
</evidence>
<evidence type="ECO:0000256" key="9">
    <source>
        <dbReference type="ARBA" id="ARBA00022519"/>
    </source>
</evidence>
<keyword evidence="8" id="KW-0444">Lipid biosynthesis</keyword>
<evidence type="ECO:0000256" key="2">
    <source>
        <dbReference type="ARBA" id="ARBA00001936"/>
    </source>
</evidence>
<evidence type="ECO:0000313" key="21">
    <source>
        <dbReference type="Proteomes" id="UP000019331"/>
    </source>
</evidence>
<dbReference type="Pfam" id="PF01066">
    <property type="entry name" value="CDP-OH_P_transf"/>
    <property type="match status" value="1"/>
</dbReference>
<feature type="transmembrane region" description="Helical" evidence="19">
    <location>
        <begin position="154"/>
        <end position="172"/>
    </location>
</feature>
<keyword evidence="9" id="KW-0997">Cell inner membrane</keyword>
<evidence type="ECO:0000313" key="20">
    <source>
        <dbReference type="EMBL" id="AHH09690.1"/>
    </source>
</evidence>
<evidence type="ECO:0000256" key="4">
    <source>
        <dbReference type="ARBA" id="ARBA00010441"/>
    </source>
</evidence>
<dbReference type="EMBL" id="CP005851">
    <property type="protein sequence ID" value="AHH09690.1"/>
    <property type="molecule type" value="Genomic_DNA"/>
</dbReference>
<dbReference type="InterPro" id="IPR000462">
    <property type="entry name" value="CDP-OH_P_trans"/>
</dbReference>